<feature type="signal peptide" evidence="1">
    <location>
        <begin position="1"/>
        <end position="16"/>
    </location>
</feature>
<evidence type="ECO:0000313" key="2">
    <source>
        <dbReference type="Ensembl" id="ENSPTRP00000080650.1"/>
    </source>
</evidence>
<dbReference type="Ensembl" id="ENSPTRT00000079745.1">
    <property type="protein sequence ID" value="ENSPTRP00000080650.1"/>
    <property type="gene ID" value="ENSPTRG00000048960.1"/>
</dbReference>
<keyword evidence="1" id="KW-0732">Signal</keyword>
<reference evidence="2" key="2">
    <citation type="submission" date="2025-08" db="UniProtKB">
        <authorList>
            <consortium name="Ensembl"/>
        </authorList>
    </citation>
    <scope>IDENTIFICATION</scope>
</reference>
<reference evidence="2" key="3">
    <citation type="submission" date="2025-09" db="UniProtKB">
        <authorList>
            <consortium name="Ensembl"/>
        </authorList>
    </citation>
    <scope>IDENTIFICATION</scope>
</reference>
<dbReference type="InParanoid" id="A0A2I3SUH7"/>
<dbReference type="AlphaFoldDB" id="A0A2I3SUH7"/>
<name>A0A2I3SUH7_PANTR</name>
<organism evidence="2 3">
    <name type="scientific">Pan troglodytes</name>
    <name type="common">Chimpanzee</name>
    <dbReference type="NCBI Taxonomy" id="9598"/>
    <lineage>
        <taxon>Eukaryota</taxon>
        <taxon>Metazoa</taxon>
        <taxon>Chordata</taxon>
        <taxon>Craniata</taxon>
        <taxon>Vertebrata</taxon>
        <taxon>Euteleostomi</taxon>
        <taxon>Mammalia</taxon>
        <taxon>Eutheria</taxon>
        <taxon>Euarchontoglires</taxon>
        <taxon>Primates</taxon>
        <taxon>Haplorrhini</taxon>
        <taxon>Catarrhini</taxon>
        <taxon>Hominidae</taxon>
        <taxon>Pan</taxon>
    </lineage>
</organism>
<protein>
    <recommendedName>
        <fullName evidence="4">Secreted protein</fullName>
    </recommendedName>
</protein>
<dbReference type="GeneTree" id="ENSGT00550000076422"/>
<evidence type="ECO:0008006" key="4">
    <source>
        <dbReference type="Google" id="ProtNLM"/>
    </source>
</evidence>
<evidence type="ECO:0000256" key="1">
    <source>
        <dbReference type="SAM" id="SignalP"/>
    </source>
</evidence>
<feature type="chain" id="PRO_5014178489" description="Secreted protein" evidence="1">
    <location>
        <begin position="17"/>
        <end position="72"/>
    </location>
</feature>
<dbReference type="Proteomes" id="UP000002277">
    <property type="component" value="Chromosome 2A"/>
</dbReference>
<dbReference type="Bgee" id="ENSPTRG00000048960">
    <property type="expression patterns" value="Expressed in testis and 2 other cell types or tissues"/>
</dbReference>
<dbReference type="EMBL" id="AACZ04002098">
    <property type="status" value="NOT_ANNOTATED_CDS"/>
    <property type="molecule type" value="Genomic_DNA"/>
</dbReference>
<dbReference type="OMA" id="HNCCSSN"/>
<sequence>LFLLLFFFGRTASVHYFPVFLQLVVFQKCLQRNCCSSNHQAVPKMKLLYTYQTKWYSGNVFHYQLSFSLSNF</sequence>
<evidence type="ECO:0000313" key="3">
    <source>
        <dbReference type="Proteomes" id="UP000002277"/>
    </source>
</evidence>
<proteinExistence type="predicted"/>
<keyword evidence="3" id="KW-1185">Reference proteome</keyword>
<accession>A0A2I3SUH7</accession>
<reference evidence="2 3" key="1">
    <citation type="journal article" date="2005" name="Nature">
        <title>Initial sequence of the chimpanzee genome and comparison with the human genome.</title>
        <authorList>
            <consortium name="Chimpanzee sequencing and analysis consortium"/>
        </authorList>
    </citation>
    <scope>NUCLEOTIDE SEQUENCE [LARGE SCALE GENOMIC DNA]</scope>
</reference>